<keyword evidence="8 10" id="KW-0040">ANK repeat</keyword>
<feature type="compositionally biased region" description="Low complexity" evidence="11">
    <location>
        <begin position="1136"/>
        <end position="1156"/>
    </location>
</feature>
<keyword evidence="4" id="KW-1052">Target cell membrane</keyword>
<dbReference type="OrthoDB" id="6414023at2759"/>
<keyword evidence="3" id="KW-0268">Exocytosis</keyword>
<feature type="repeat" description="ANK" evidence="10">
    <location>
        <begin position="150"/>
        <end position="182"/>
    </location>
</feature>
<feature type="repeat" description="ANK" evidence="10">
    <location>
        <begin position="183"/>
        <end position="215"/>
    </location>
</feature>
<dbReference type="PANTHER" id="PTHR24171:SF8">
    <property type="entry name" value="BRCA1-ASSOCIATED RING DOMAIN PROTEIN 1"/>
    <property type="match status" value="1"/>
</dbReference>
<dbReference type="GO" id="GO:0085020">
    <property type="term" value="P:protein K6-linked ubiquitination"/>
    <property type="evidence" value="ECO:0007669"/>
    <property type="project" value="TreeGrafter"/>
</dbReference>
<dbReference type="GO" id="GO:0000166">
    <property type="term" value="F:nucleotide binding"/>
    <property type="evidence" value="ECO:0007669"/>
    <property type="project" value="UniProtKB-KW"/>
</dbReference>
<dbReference type="InterPro" id="IPR020859">
    <property type="entry name" value="ROC"/>
</dbReference>
<keyword evidence="9" id="KW-1053">Target membrane</keyword>
<dbReference type="Gene3D" id="3.40.50.300">
    <property type="entry name" value="P-loop containing nucleotide triphosphate hydrolases"/>
    <property type="match status" value="1"/>
</dbReference>
<gene>
    <name evidence="13" type="ORF">B4U79_03090</name>
</gene>
<dbReference type="SUPFAM" id="SSF47986">
    <property type="entry name" value="DEATH domain"/>
    <property type="match status" value="1"/>
</dbReference>
<proteinExistence type="predicted"/>
<dbReference type="SMART" id="SM00248">
    <property type="entry name" value="ANK"/>
    <property type="match status" value="10"/>
</dbReference>
<dbReference type="InterPro" id="IPR002110">
    <property type="entry name" value="Ankyrin_rpt"/>
</dbReference>
<feature type="compositionally biased region" description="Polar residues" evidence="11">
    <location>
        <begin position="997"/>
        <end position="1008"/>
    </location>
</feature>
<dbReference type="SUPFAM" id="SSF48403">
    <property type="entry name" value="Ankyrin repeat"/>
    <property type="match status" value="1"/>
</dbReference>
<dbReference type="PROSITE" id="PS51424">
    <property type="entry name" value="ROC"/>
    <property type="match status" value="1"/>
</dbReference>
<dbReference type="InterPro" id="IPR011029">
    <property type="entry name" value="DEATH-like_dom_sf"/>
</dbReference>
<dbReference type="PANTHER" id="PTHR24171">
    <property type="entry name" value="ANKYRIN REPEAT DOMAIN-CONTAINING PROTEIN 39-RELATED"/>
    <property type="match status" value="1"/>
</dbReference>
<evidence type="ECO:0000256" key="8">
    <source>
        <dbReference type="ARBA" id="ARBA00023043"/>
    </source>
</evidence>
<dbReference type="AlphaFoldDB" id="A0A3S3NRQ9"/>
<dbReference type="STRING" id="1965070.A0A3S3NRQ9"/>
<keyword evidence="7" id="KW-0528">Neurotoxin</keyword>
<keyword evidence="5" id="KW-0677">Repeat</keyword>
<dbReference type="GO" id="GO:0016301">
    <property type="term" value="F:kinase activity"/>
    <property type="evidence" value="ECO:0007669"/>
    <property type="project" value="UniProtKB-KW"/>
</dbReference>
<accession>A0A3S3NRQ9</accession>
<protein>
    <submittedName>
        <fullName evidence="13">Death-associated protein kinase 1-like protein</fullName>
    </submittedName>
</protein>
<evidence type="ECO:0000256" key="7">
    <source>
        <dbReference type="ARBA" id="ARBA00023028"/>
    </source>
</evidence>
<evidence type="ECO:0000256" key="11">
    <source>
        <dbReference type="SAM" id="MobiDB-lite"/>
    </source>
</evidence>
<feature type="region of interest" description="Disordered" evidence="11">
    <location>
        <begin position="992"/>
        <end position="1013"/>
    </location>
</feature>
<dbReference type="GO" id="GO:0031436">
    <property type="term" value="C:BRCA1-BARD1 complex"/>
    <property type="evidence" value="ECO:0007669"/>
    <property type="project" value="TreeGrafter"/>
</dbReference>
<evidence type="ECO:0000256" key="6">
    <source>
        <dbReference type="ARBA" id="ARBA00022741"/>
    </source>
</evidence>
<evidence type="ECO:0000256" key="4">
    <source>
        <dbReference type="ARBA" id="ARBA00022537"/>
    </source>
</evidence>
<dbReference type="Proteomes" id="UP000285301">
    <property type="component" value="Unassembled WGS sequence"/>
</dbReference>
<dbReference type="PROSITE" id="PS50088">
    <property type="entry name" value="ANK_REPEAT"/>
    <property type="match status" value="7"/>
</dbReference>
<feature type="repeat" description="ANK" evidence="10">
    <location>
        <begin position="249"/>
        <end position="281"/>
    </location>
</feature>
<dbReference type="InterPro" id="IPR027417">
    <property type="entry name" value="P-loop_NTPase"/>
</dbReference>
<dbReference type="PROSITE" id="PS50297">
    <property type="entry name" value="ANK_REP_REGION"/>
    <property type="match status" value="7"/>
</dbReference>
<feature type="region of interest" description="Disordered" evidence="11">
    <location>
        <begin position="425"/>
        <end position="456"/>
    </location>
</feature>
<keyword evidence="7" id="KW-0800">Toxin</keyword>
<reference evidence="13 14" key="1">
    <citation type="journal article" date="2018" name="Gigascience">
        <title>Genomes of trombidid mites reveal novel predicted allergens and laterally-transferred genes associated with secondary metabolism.</title>
        <authorList>
            <person name="Dong X."/>
            <person name="Chaisiri K."/>
            <person name="Xia D."/>
            <person name="Armstrong S.D."/>
            <person name="Fang Y."/>
            <person name="Donnelly M.J."/>
            <person name="Kadowaki T."/>
            <person name="McGarry J.W."/>
            <person name="Darby A.C."/>
            <person name="Makepeace B.L."/>
        </authorList>
    </citation>
    <scope>NUCLEOTIDE SEQUENCE [LARGE SCALE GENOMIC DNA]</scope>
    <source>
        <strain evidence="13">UoL-WK</strain>
    </source>
</reference>
<feature type="repeat" description="ANK" evidence="10">
    <location>
        <begin position="117"/>
        <end position="149"/>
    </location>
</feature>
<evidence type="ECO:0000259" key="12">
    <source>
        <dbReference type="PROSITE" id="PS51424"/>
    </source>
</evidence>
<dbReference type="SUPFAM" id="SSF52540">
    <property type="entry name" value="P-loop containing nucleoside triphosphate hydrolases"/>
    <property type="match status" value="1"/>
</dbReference>
<organism evidence="13 14">
    <name type="scientific">Dinothrombium tinctorium</name>
    <dbReference type="NCBI Taxonomy" id="1965070"/>
    <lineage>
        <taxon>Eukaryota</taxon>
        <taxon>Metazoa</taxon>
        <taxon>Ecdysozoa</taxon>
        <taxon>Arthropoda</taxon>
        <taxon>Chelicerata</taxon>
        <taxon>Arachnida</taxon>
        <taxon>Acari</taxon>
        <taxon>Acariformes</taxon>
        <taxon>Trombidiformes</taxon>
        <taxon>Prostigmata</taxon>
        <taxon>Anystina</taxon>
        <taxon>Parasitengona</taxon>
        <taxon>Trombidioidea</taxon>
        <taxon>Trombidiidae</taxon>
        <taxon>Dinothrombium</taxon>
    </lineage>
</organism>
<dbReference type="Pfam" id="PF12796">
    <property type="entry name" value="Ank_2"/>
    <property type="match status" value="2"/>
</dbReference>
<feature type="repeat" description="ANK" evidence="10">
    <location>
        <begin position="84"/>
        <end position="116"/>
    </location>
</feature>
<dbReference type="InterPro" id="IPR036770">
    <property type="entry name" value="Ankyrin_rpt-contain_sf"/>
</dbReference>
<feature type="repeat" description="ANK" evidence="10">
    <location>
        <begin position="315"/>
        <end position="347"/>
    </location>
</feature>
<dbReference type="GO" id="GO:0044231">
    <property type="term" value="C:host cell presynaptic membrane"/>
    <property type="evidence" value="ECO:0007669"/>
    <property type="project" value="UniProtKB-KW"/>
</dbReference>
<evidence type="ECO:0000256" key="10">
    <source>
        <dbReference type="PROSITE-ProRule" id="PRU00023"/>
    </source>
</evidence>
<dbReference type="EMBL" id="NCKU01003205">
    <property type="protein sequence ID" value="RWS07966.1"/>
    <property type="molecule type" value="Genomic_DNA"/>
</dbReference>
<dbReference type="GO" id="GO:0007165">
    <property type="term" value="P:signal transduction"/>
    <property type="evidence" value="ECO:0007669"/>
    <property type="project" value="InterPro"/>
</dbReference>
<dbReference type="InterPro" id="IPR000488">
    <property type="entry name" value="Death_dom"/>
</dbReference>
<keyword evidence="13" id="KW-0808">Transferase</keyword>
<keyword evidence="9" id="KW-0472">Membrane</keyword>
<evidence type="ECO:0000256" key="5">
    <source>
        <dbReference type="ARBA" id="ARBA00022737"/>
    </source>
</evidence>
<evidence type="ECO:0000256" key="2">
    <source>
        <dbReference type="ARBA" id="ARBA00004175"/>
    </source>
</evidence>
<feature type="domain" description="Roc" evidence="12">
    <location>
        <begin position="387"/>
        <end position="636"/>
    </location>
</feature>
<name>A0A3S3NRQ9_9ACAR</name>
<keyword evidence="6" id="KW-0547">Nucleotide-binding</keyword>
<keyword evidence="7" id="KW-0638">Presynaptic neurotoxin</keyword>
<evidence type="ECO:0000313" key="13">
    <source>
        <dbReference type="EMBL" id="RWS07966.1"/>
    </source>
</evidence>
<sequence>MDKLYKSSPNLNELADTGDQVACFDGDDVEKDDDEERSGSVLAAMQDENFVSAAIFAAIEDGNLDGIKELLQISRVDLNLPNKHGETAVHIASGLGQFEILKFLHSKGANIHLVDNHGDSTIYWSARQGHTHIIRFLYEHGVNVDLKNKIGETAIHVAARYGQAEAIEQLCRCGANINAIDDHGETALHIAVWHGFPKIVHVLGDIGANGNVRNKDDETPLHCAAARGHTESVRYLLEFGVDLNLLDKYGCTALHLALRRHHTPVALAFINAGCNIEISDGQGERPIHIAAREGLLRVCQVLCSLSCTTDVCNKAGLYPIHLAAKNGHTEIVRCLCLAGCQIDRKNRDGITAEISAISQGYNHIAELLNKISQEQLRTEYIAQLVPMTQPVQRIKLKFFGHSGIGKTTVIDSLKCGYFSSWFRRSSRSSNPNRGYGSKSSSKSSLDTTPPLTPTSETNSLPYLLTFNGNNEHYTKCVDIQQATISGIGDVSIWEFSGVENYYQVYDHFIGNTNCFHLIVFRLCDPLDVQIKQVMYWLYFLQSRLPIFEPLSFCGKSKKAAKVALIATHADVTNSIKGAATHDYLSADSEHVLQIVKNKFQNIFDIYDTVFVMDAHVVGSQAMKQLKQYASNYKSKIVEDLPIPTQFLHAVTSHLVTWRRSLSSFPVVSCHQFNEIIRDKINPLAGDEHIKELIQQLQVMGEILYLKGKADQDLIVLNPRWLTVDVIGYLLRPEYTNRQRITGCYSVDDIQLLFPDVDALDLLQVLEILQLCTQCDIEGDIEYEFASFIKLERPDGVWPKTDHNFASYCYGGVRLQCESDIPSGHLITCLFPRLQVTLRQCLHDHPDIDGLTLYQWCNGCKLRIGYLEAVIMPTVLTSYSYEAIEVRVRGPTERNQNCFYFFEDLLNIIETSLSNMCPSLILERHYYSPSQLREHKDNLFAYSPQSIIKAAMSSEKNPLLCRVKNEITNTMESLSDILCFGLNDLNPKRDSRSLRKLSATSEASENAMQSPGEVKGPALIPDLHVTNLTVMTKQKLCEKLDPVEPLGKDWCMLGVRLGLTDKLPKFDTGNNLNVSPTWRMLEECCREEHCTLKVIVKKLEELARDDVIDIIYRTAPILKIFPLLSNFDDNSPVTDESGIGSSGVSSSSQASSSNLSR</sequence>
<dbReference type="GO" id="GO:0006887">
    <property type="term" value="P:exocytosis"/>
    <property type="evidence" value="ECO:0007669"/>
    <property type="project" value="UniProtKB-KW"/>
</dbReference>
<evidence type="ECO:0000256" key="9">
    <source>
        <dbReference type="ARBA" id="ARBA00023298"/>
    </source>
</evidence>
<feature type="region of interest" description="Disordered" evidence="11">
    <location>
        <begin position="1133"/>
        <end position="1156"/>
    </location>
</feature>
<dbReference type="Pfam" id="PF13637">
    <property type="entry name" value="Ank_4"/>
    <property type="match status" value="2"/>
</dbReference>
<dbReference type="Gene3D" id="1.25.40.20">
    <property type="entry name" value="Ankyrin repeat-containing domain"/>
    <property type="match status" value="1"/>
</dbReference>
<comment type="caution">
    <text evidence="13">The sequence shown here is derived from an EMBL/GenBank/DDBJ whole genome shotgun (WGS) entry which is preliminary data.</text>
</comment>
<comment type="subcellular location">
    <subcellularLocation>
        <location evidence="2">Target cell membrane</location>
    </subcellularLocation>
</comment>
<keyword evidence="14" id="KW-1185">Reference proteome</keyword>
<dbReference type="Gene3D" id="1.10.533.10">
    <property type="entry name" value="Death Domain, Fas"/>
    <property type="match status" value="1"/>
</dbReference>
<feature type="repeat" description="ANK" evidence="10">
    <location>
        <begin position="216"/>
        <end position="248"/>
    </location>
</feature>
<evidence type="ECO:0000256" key="1">
    <source>
        <dbReference type="ARBA" id="ARBA00001946"/>
    </source>
</evidence>
<dbReference type="Pfam" id="PF00531">
    <property type="entry name" value="Death"/>
    <property type="match status" value="1"/>
</dbReference>
<evidence type="ECO:0000256" key="3">
    <source>
        <dbReference type="ARBA" id="ARBA00022483"/>
    </source>
</evidence>
<dbReference type="GO" id="GO:0044218">
    <property type="term" value="C:other organism cell membrane"/>
    <property type="evidence" value="ECO:0007669"/>
    <property type="project" value="UniProtKB-KW"/>
</dbReference>
<dbReference type="GO" id="GO:0070531">
    <property type="term" value="C:BRCA1-A complex"/>
    <property type="evidence" value="ECO:0007669"/>
    <property type="project" value="TreeGrafter"/>
</dbReference>
<dbReference type="GO" id="GO:0004842">
    <property type="term" value="F:ubiquitin-protein transferase activity"/>
    <property type="evidence" value="ECO:0007669"/>
    <property type="project" value="TreeGrafter"/>
</dbReference>
<evidence type="ECO:0000313" key="14">
    <source>
        <dbReference type="Proteomes" id="UP000285301"/>
    </source>
</evidence>
<comment type="cofactor">
    <cofactor evidence="1">
        <name>Mg(2+)</name>
        <dbReference type="ChEBI" id="CHEBI:18420"/>
    </cofactor>
</comment>
<keyword evidence="13" id="KW-0418">Kinase</keyword>